<evidence type="ECO:0000256" key="7">
    <source>
        <dbReference type="ARBA" id="ARBA00022490"/>
    </source>
</evidence>
<dbReference type="Pfam" id="PF00485">
    <property type="entry name" value="PRK"/>
    <property type="match status" value="1"/>
</dbReference>
<keyword evidence="8 16" id="KW-0808">Transferase</keyword>
<keyword evidence="10 16" id="KW-0418">Kinase</keyword>
<organism evidence="19 20">
    <name type="scientific">Sumerlaea chitinivorans</name>
    <dbReference type="NCBI Taxonomy" id="2250252"/>
    <lineage>
        <taxon>Bacteria</taxon>
        <taxon>Candidatus Sumerlaeota</taxon>
        <taxon>Candidatus Sumerlaeia</taxon>
        <taxon>Candidatus Sumerlaeales</taxon>
        <taxon>Candidatus Sumerlaeaceae</taxon>
        <taxon>Candidatus Sumerlaea</taxon>
    </lineage>
</organism>
<feature type="binding site" evidence="16">
    <location>
        <begin position="10"/>
        <end position="17"/>
    </location>
    <ligand>
        <name>ATP</name>
        <dbReference type="ChEBI" id="CHEBI:30616"/>
    </ligand>
</feature>
<dbReference type="GO" id="GO:0044206">
    <property type="term" value="P:UMP salvage"/>
    <property type="evidence" value="ECO:0007669"/>
    <property type="project" value="UniProtKB-UniRule"/>
</dbReference>
<dbReference type="GO" id="GO:0044211">
    <property type="term" value="P:CTP salvage"/>
    <property type="evidence" value="ECO:0007669"/>
    <property type="project" value="UniProtKB-UniRule"/>
</dbReference>
<dbReference type="NCBIfam" id="NF004018">
    <property type="entry name" value="PRK05480.1"/>
    <property type="match status" value="1"/>
</dbReference>
<dbReference type="PANTHER" id="PTHR10285">
    <property type="entry name" value="URIDINE KINASE"/>
    <property type="match status" value="1"/>
</dbReference>
<keyword evidence="9 16" id="KW-0547">Nucleotide-binding</keyword>
<evidence type="ECO:0000256" key="15">
    <source>
        <dbReference type="ARBA" id="ARBA00048909"/>
    </source>
</evidence>
<dbReference type="Proteomes" id="UP000262583">
    <property type="component" value="Chromosome"/>
</dbReference>
<dbReference type="GO" id="GO:0005524">
    <property type="term" value="F:ATP binding"/>
    <property type="evidence" value="ECO:0007669"/>
    <property type="project" value="UniProtKB-UniRule"/>
</dbReference>
<evidence type="ECO:0000256" key="1">
    <source>
        <dbReference type="ARBA" id="ARBA00004496"/>
    </source>
</evidence>
<comment type="pathway">
    <text evidence="2 16 17">Pyrimidine metabolism; UMP biosynthesis via salvage pathway; UMP from uridine: step 1/1.</text>
</comment>
<feature type="domain" description="Phosphoribulokinase/uridine kinase" evidence="18">
    <location>
        <begin position="6"/>
        <end position="189"/>
    </location>
</feature>
<dbReference type="SUPFAM" id="SSF52540">
    <property type="entry name" value="P-loop containing nucleoside triphosphate hydrolases"/>
    <property type="match status" value="1"/>
</dbReference>
<reference evidence="19 20" key="1">
    <citation type="submission" date="2018-05" db="EMBL/GenBank/DDBJ databases">
        <title>A metagenomic window into the 2 km-deep terrestrial subsurface aquifer revealed taxonomically and functionally diverse microbial community comprising novel uncultured bacterial lineages.</title>
        <authorList>
            <person name="Kadnikov V.V."/>
            <person name="Mardanov A.V."/>
            <person name="Beletsky A.V."/>
            <person name="Banks D."/>
            <person name="Pimenov N.V."/>
            <person name="Frank Y.A."/>
            <person name="Karnachuk O.V."/>
            <person name="Ravin N.V."/>
        </authorList>
    </citation>
    <scope>NUCLEOTIDE SEQUENCE [LARGE SCALE GENOMIC DNA]</scope>
    <source>
        <strain evidence="19">BY</strain>
    </source>
</reference>
<comment type="catalytic activity">
    <reaction evidence="15 16 17">
        <text>uridine + ATP = UMP + ADP + H(+)</text>
        <dbReference type="Rhea" id="RHEA:16825"/>
        <dbReference type="ChEBI" id="CHEBI:15378"/>
        <dbReference type="ChEBI" id="CHEBI:16704"/>
        <dbReference type="ChEBI" id="CHEBI:30616"/>
        <dbReference type="ChEBI" id="CHEBI:57865"/>
        <dbReference type="ChEBI" id="CHEBI:456216"/>
        <dbReference type="EC" id="2.7.1.48"/>
    </reaction>
</comment>
<dbReference type="PRINTS" id="PR00988">
    <property type="entry name" value="URIDINKINASE"/>
</dbReference>
<evidence type="ECO:0000256" key="11">
    <source>
        <dbReference type="ARBA" id="ARBA00022840"/>
    </source>
</evidence>
<dbReference type="Gene3D" id="3.40.50.300">
    <property type="entry name" value="P-loop containing nucleotide triphosphate hydrolases"/>
    <property type="match status" value="1"/>
</dbReference>
<dbReference type="InterPro" id="IPR006083">
    <property type="entry name" value="PRK/URK"/>
</dbReference>
<evidence type="ECO:0000256" key="14">
    <source>
        <dbReference type="ARBA" id="ARBA00047436"/>
    </source>
</evidence>
<evidence type="ECO:0000256" key="5">
    <source>
        <dbReference type="ARBA" id="ARBA00012137"/>
    </source>
</evidence>
<evidence type="ECO:0000313" key="20">
    <source>
        <dbReference type="Proteomes" id="UP000262583"/>
    </source>
</evidence>
<dbReference type="KEGG" id="schv:BRCON_1044"/>
<keyword evidence="7 16" id="KW-0963">Cytoplasm</keyword>
<dbReference type="HAMAP" id="MF_00551">
    <property type="entry name" value="Uridine_kinase"/>
    <property type="match status" value="1"/>
</dbReference>
<dbReference type="EC" id="2.7.1.48" evidence="5 16"/>
<evidence type="ECO:0000256" key="2">
    <source>
        <dbReference type="ARBA" id="ARBA00004690"/>
    </source>
</evidence>
<evidence type="ECO:0000256" key="4">
    <source>
        <dbReference type="ARBA" id="ARBA00005408"/>
    </source>
</evidence>
<evidence type="ECO:0000256" key="16">
    <source>
        <dbReference type="HAMAP-Rule" id="MF_00551"/>
    </source>
</evidence>
<evidence type="ECO:0000256" key="3">
    <source>
        <dbReference type="ARBA" id="ARBA00004784"/>
    </source>
</evidence>
<dbReference type="GO" id="GO:0043771">
    <property type="term" value="F:cytidine kinase activity"/>
    <property type="evidence" value="ECO:0007669"/>
    <property type="project" value="RHEA"/>
</dbReference>
<evidence type="ECO:0000256" key="10">
    <source>
        <dbReference type="ARBA" id="ARBA00022777"/>
    </source>
</evidence>
<dbReference type="InterPro" id="IPR026008">
    <property type="entry name" value="Uridine_kinase"/>
</dbReference>
<dbReference type="InterPro" id="IPR027417">
    <property type="entry name" value="P-loop_NTPase"/>
</dbReference>
<evidence type="ECO:0000256" key="12">
    <source>
        <dbReference type="ARBA" id="ARBA00030641"/>
    </source>
</evidence>
<gene>
    <name evidence="16" type="primary">udk</name>
    <name evidence="19" type="ORF">BRCON_1044</name>
</gene>
<name>A0A2Z4Y3P1_SUMC1</name>
<dbReference type="UniPathway" id="UPA00579">
    <property type="reaction ID" value="UER00640"/>
</dbReference>
<comment type="subcellular location">
    <subcellularLocation>
        <location evidence="1 16 17">Cytoplasm</location>
    </subcellularLocation>
</comment>
<evidence type="ECO:0000313" key="19">
    <source>
        <dbReference type="EMBL" id="AXA35821.1"/>
    </source>
</evidence>
<dbReference type="GO" id="GO:0004849">
    <property type="term" value="F:uridine kinase activity"/>
    <property type="evidence" value="ECO:0007669"/>
    <property type="project" value="UniProtKB-UniRule"/>
</dbReference>
<dbReference type="NCBIfam" id="TIGR00235">
    <property type="entry name" value="udk"/>
    <property type="match status" value="1"/>
</dbReference>
<accession>A0A2Z4Y3P1</accession>
<comment type="pathway">
    <text evidence="3 16 17">Pyrimidine metabolism; CTP biosynthesis via salvage pathway; CTP from cytidine: step 1/3.</text>
</comment>
<proteinExistence type="inferred from homology"/>
<evidence type="ECO:0000256" key="6">
    <source>
        <dbReference type="ARBA" id="ARBA00021478"/>
    </source>
</evidence>
<dbReference type="AlphaFoldDB" id="A0A2Z4Y3P1"/>
<keyword evidence="11 16" id="KW-0067">ATP-binding</keyword>
<evidence type="ECO:0000256" key="17">
    <source>
        <dbReference type="RuleBase" id="RU003825"/>
    </source>
</evidence>
<comment type="catalytic activity">
    <reaction evidence="14 17">
        <text>cytidine + ATP = CMP + ADP + H(+)</text>
        <dbReference type="Rhea" id="RHEA:24674"/>
        <dbReference type="ChEBI" id="CHEBI:15378"/>
        <dbReference type="ChEBI" id="CHEBI:17562"/>
        <dbReference type="ChEBI" id="CHEBI:30616"/>
        <dbReference type="ChEBI" id="CHEBI:60377"/>
        <dbReference type="ChEBI" id="CHEBI:456216"/>
        <dbReference type="EC" id="2.7.1.48"/>
    </reaction>
</comment>
<dbReference type="GO" id="GO:0005737">
    <property type="term" value="C:cytoplasm"/>
    <property type="evidence" value="ECO:0007669"/>
    <property type="project" value="UniProtKB-SubCell"/>
</dbReference>
<evidence type="ECO:0000256" key="13">
    <source>
        <dbReference type="ARBA" id="ARBA00031452"/>
    </source>
</evidence>
<dbReference type="EMBL" id="CP030759">
    <property type="protein sequence ID" value="AXA35821.1"/>
    <property type="molecule type" value="Genomic_DNA"/>
</dbReference>
<evidence type="ECO:0000256" key="8">
    <source>
        <dbReference type="ARBA" id="ARBA00022679"/>
    </source>
</evidence>
<dbReference type="UniPathway" id="UPA00574">
    <property type="reaction ID" value="UER00637"/>
</dbReference>
<comment type="similarity">
    <text evidence="4 16 17">Belongs to the uridine kinase family.</text>
</comment>
<dbReference type="InterPro" id="IPR000764">
    <property type="entry name" value="Uridine_kinase-like"/>
</dbReference>
<evidence type="ECO:0000259" key="18">
    <source>
        <dbReference type="Pfam" id="PF00485"/>
    </source>
</evidence>
<dbReference type="CDD" id="cd02023">
    <property type="entry name" value="UMPK"/>
    <property type="match status" value="1"/>
</dbReference>
<sequence>MKRMLLGIAGGTGSGKTLVAKSIGEAVGKQVVILGLDSYYLDRSDLPFEERAKINYDHPDAFDIPLLLEHLHKLMRGEAIEMPVYNYAAHARAPETIHVEPAPIIIVEGILVLAIPALRDMMNVRIFVDTDADVRFIRRLSRDVKERGRSLQSVIDQYLNVVRLMHLEFVEPSKRYADIIVPEGGYNKVAIDFIVTKLKTLLDE</sequence>
<evidence type="ECO:0000256" key="9">
    <source>
        <dbReference type="ARBA" id="ARBA00022741"/>
    </source>
</evidence>
<protein>
    <recommendedName>
        <fullName evidence="6 16">Uridine kinase</fullName>
        <ecNumber evidence="5 16">2.7.1.48</ecNumber>
    </recommendedName>
    <alternativeName>
        <fullName evidence="12 16">Cytidine monophosphokinase</fullName>
    </alternativeName>
    <alternativeName>
        <fullName evidence="13 16">Uridine monophosphokinase</fullName>
    </alternativeName>
</protein>